<accession>U5N986</accession>
<dbReference type="OrthoDB" id="9815245at2"/>
<dbReference type="EMBL" id="CP004885">
    <property type="protein sequence ID" value="AGX88126.1"/>
    <property type="molecule type" value="Genomic_DNA"/>
</dbReference>
<keyword evidence="1" id="KW-0812">Transmembrane</keyword>
<evidence type="ECO:0000256" key="1">
    <source>
        <dbReference type="SAM" id="Phobius"/>
    </source>
</evidence>
<keyword evidence="3" id="KW-0378">Hydrolase</keyword>
<protein>
    <submittedName>
        <fullName evidence="3">Membrane protease subunit</fullName>
    </submittedName>
</protein>
<dbReference type="InterPro" id="IPR050570">
    <property type="entry name" value="Cell_wall_metabolism_enzyme"/>
</dbReference>
<keyword evidence="3" id="KW-0645">Protease</keyword>
<keyword evidence="1" id="KW-1133">Transmembrane helix</keyword>
<dbReference type="Gene3D" id="2.70.70.10">
    <property type="entry name" value="Glucose Permease (Domain IIA)"/>
    <property type="match status" value="1"/>
</dbReference>
<feature type="domain" description="M23ase beta-sheet core" evidence="2">
    <location>
        <begin position="190"/>
        <end position="284"/>
    </location>
</feature>
<proteinExistence type="predicted"/>
<dbReference type="InterPro" id="IPR011055">
    <property type="entry name" value="Dup_hybrid_motif"/>
</dbReference>
<dbReference type="GO" id="GO:0006508">
    <property type="term" value="P:proteolysis"/>
    <property type="evidence" value="ECO:0007669"/>
    <property type="project" value="UniProtKB-KW"/>
</dbReference>
<dbReference type="KEGG" id="cbx:Cenrod_2055"/>
<dbReference type="PANTHER" id="PTHR21666">
    <property type="entry name" value="PEPTIDASE-RELATED"/>
    <property type="match status" value="1"/>
</dbReference>
<dbReference type="InterPro" id="IPR016047">
    <property type="entry name" value="M23ase_b-sheet_dom"/>
</dbReference>
<dbReference type="HOGENOM" id="CLU_029425_2_2_4"/>
<dbReference type="CDD" id="cd12797">
    <property type="entry name" value="M23_peptidase"/>
    <property type="match status" value="1"/>
</dbReference>
<dbReference type="STRING" id="946483.Cenrod_2055"/>
<organism evidence="3 4">
    <name type="scientific">Candidatus Symbiobacter mobilis CR</name>
    <dbReference type="NCBI Taxonomy" id="946483"/>
    <lineage>
        <taxon>Bacteria</taxon>
        <taxon>Pseudomonadati</taxon>
        <taxon>Pseudomonadota</taxon>
        <taxon>Betaproteobacteria</taxon>
        <taxon>Burkholderiales</taxon>
        <taxon>Comamonadaceae</taxon>
    </lineage>
</organism>
<evidence type="ECO:0000313" key="3">
    <source>
        <dbReference type="EMBL" id="AGX88126.1"/>
    </source>
</evidence>
<gene>
    <name evidence="3" type="ORF">Cenrod_2055</name>
</gene>
<evidence type="ECO:0000313" key="4">
    <source>
        <dbReference type="Proteomes" id="UP000017184"/>
    </source>
</evidence>
<dbReference type="SUPFAM" id="SSF51261">
    <property type="entry name" value="Duplicated hybrid motif"/>
    <property type="match status" value="1"/>
</dbReference>
<dbReference type="Pfam" id="PF01551">
    <property type="entry name" value="Peptidase_M23"/>
    <property type="match status" value="1"/>
</dbReference>
<dbReference type="Proteomes" id="UP000017184">
    <property type="component" value="Chromosome"/>
</dbReference>
<name>U5N986_9BURK</name>
<dbReference type="RefSeq" id="WP_022775083.1">
    <property type="nucleotide sequence ID" value="NC_022576.1"/>
</dbReference>
<keyword evidence="1" id="KW-0472">Membrane</keyword>
<dbReference type="PATRIC" id="fig|946483.4.peg.2066"/>
<evidence type="ECO:0000259" key="2">
    <source>
        <dbReference type="Pfam" id="PF01551"/>
    </source>
</evidence>
<dbReference type="PANTHER" id="PTHR21666:SF270">
    <property type="entry name" value="MUREIN HYDROLASE ACTIVATOR ENVC"/>
    <property type="match status" value="1"/>
</dbReference>
<feature type="transmembrane region" description="Helical" evidence="1">
    <location>
        <begin position="21"/>
        <end position="43"/>
    </location>
</feature>
<dbReference type="GO" id="GO:0004222">
    <property type="term" value="F:metalloendopeptidase activity"/>
    <property type="evidence" value="ECO:0007669"/>
    <property type="project" value="TreeGrafter"/>
</dbReference>
<dbReference type="AlphaFoldDB" id="U5N986"/>
<dbReference type="FunFam" id="2.70.70.10:FF:000006">
    <property type="entry name" value="M23 family peptidase"/>
    <property type="match status" value="1"/>
</dbReference>
<reference evidence="3 4" key="1">
    <citation type="journal article" date="2013" name="Genome Biol.">
        <title>Genomic analysis reveals key aspects of prokaryotic symbiosis in the phototrophic consortium "Chlorochromatium aggregatum".</title>
        <authorList>
            <person name="Liu Z."/>
            <person name="Muller J."/>
            <person name="Li T."/>
            <person name="Alvey R.M."/>
            <person name="Vogl K."/>
            <person name="Frigaard N.U."/>
            <person name="Rockwell N.C."/>
            <person name="Boyd E.S."/>
            <person name="Tomsho L.P."/>
            <person name="Schuster S.C."/>
            <person name="Henke P."/>
            <person name="Rohde M."/>
            <person name="Overmann J."/>
            <person name="Bryant D.A."/>
        </authorList>
    </citation>
    <scope>NUCLEOTIDE SEQUENCE [LARGE SCALE GENOMIC DNA]</scope>
    <source>
        <strain evidence="3">CR</strain>
    </source>
</reference>
<dbReference type="eggNOG" id="COG0739">
    <property type="taxonomic scope" value="Bacteria"/>
</dbReference>
<sequence>MQWMIVNDAAGRVRYLGPTQVLGWAVIVALLCATLGAGMYHAVLRLGVLYPETAVGALVHQLVGEDWQRVLQEQVDVLAREVGTLQVRVLQMESLGQRLESQAGLPALQDRLGVGGIWVPGPALSVASMHSLLDSLRERADTGTQKLADIDGQWNVMQHIPLPTQHPVEQAVVSSPFGWRIDPFTGRSAMHQGMDFRGAVGDPIFAAAGGVIVARAHHPEYGHMVDIDHGEGIHTRYAHASAVFVQQGDLVRRGQKIAAVGNTGRSTGPHLHFEVLVDGAAQDPERFLAQGGAALQTAVASIGAPK</sequence>
<keyword evidence="4" id="KW-1185">Reference proteome</keyword>